<reference evidence="11 12" key="1">
    <citation type="submission" date="2018-04" db="EMBL/GenBank/DDBJ databases">
        <title>Genomic Encyclopedia of Archaeal and Bacterial Type Strains, Phase II (KMG-II): from individual species to whole genera.</title>
        <authorList>
            <person name="Goeker M."/>
        </authorList>
    </citation>
    <scope>NUCLEOTIDE SEQUENCE [LARGE SCALE GENOMIC DNA]</scope>
    <source>
        <strain evidence="11 12">DSM 21823</strain>
    </source>
</reference>
<comment type="function">
    <text evidence="9">Part of the tripartite ATP-independent periplasmic (TRAP) transport system.</text>
</comment>
<dbReference type="InterPro" id="IPR007387">
    <property type="entry name" value="TRAP_DctQ"/>
</dbReference>
<gene>
    <name evidence="11" type="ORF">C8N34_12346</name>
</gene>
<protein>
    <recommendedName>
        <fullName evidence="9">TRAP transporter small permease protein</fullName>
    </recommendedName>
</protein>
<dbReference type="GO" id="GO:0015740">
    <property type="term" value="P:C4-dicarboxylate transport"/>
    <property type="evidence" value="ECO:0007669"/>
    <property type="project" value="TreeGrafter"/>
</dbReference>
<evidence type="ECO:0000256" key="5">
    <source>
        <dbReference type="ARBA" id="ARBA00022692"/>
    </source>
</evidence>
<feature type="domain" description="Tripartite ATP-independent periplasmic transporters DctQ component" evidence="10">
    <location>
        <begin position="27"/>
        <end position="155"/>
    </location>
</feature>
<evidence type="ECO:0000313" key="11">
    <source>
        <dbReference type="EMBL" id="PTX44026.1"/>
    </source>
</evidence>
<evidence type="ECO:0000256" key="9">
    <source>
        <dbReference type="RuleBase" id="RU369079"/>
    </source>
</evidence>
<dbReference type="OrthoDB" id="4964541at2"/>
<comment type="subunit">
    <text evidence="9">The complex comprises the extracytoplasmic solute receptor protein and the two transmembrane proteins.</text>
</comment>
<proteinExistence type="inferred from homology"/>
<evidence type="ECO:0000256" key="4">
    <source>
        <dbReference type="ARBA" id="ARBA00022519"/>
    </source>
</evidence>
<keyword evidence="7 9" id="KW-0472">Membrane</keyword>
<evidence type="ECO:0000313" key="12">
    <source>
        <dbReference type="Proteomes" id="UP000244224"/>
    </source>
</evidence>
<keyword evidence="3" id="KW-1003">Cell membrane</keyword>
<keyword evidence="4 9" id="KW-0997">Cell inner membrane</keyword>
<keyword evidence="2 9" id="KW-0813">Transport</keyword>
<evidence type="ECO:0000256" key="3">
    <source>
        <dbReference type="ARBA" id="ARBA00022475"/>
    </source>
</evidence>
<evidence type="ECO:0000259" key="10">
    <source>
        <dbReference type="Pfam" id="PF04290"/>
    </source>
</evidence>
<comment type="similarity">
    <text evidence="8 9">Belongs to the TRAP transporter small permease family.</text>
</comment>
<feature type="transmembrane region" description="Helical" evidence="9">
    <location>
        <begin position="88"/>
        <end position="108"/>
    </location>
</feature>
<dbReference type="GO" id="GO:0005886">
    <property type="term" value="C:plasma membrane"/>
    <property type="evidence" value="ECO:0007669"/>
    <property type="project" value="UniProtKB-SubCell"/>
</dbReference>
<dbReference type="Proteomes" id="UP000244224">
    <property type="component" value="Unassembled WGS sequence"/>
</dbReference>
<keyword evidence="12" id="KW-1185">Reference proteome</keyword>
<dbReference type="GO" id="GO:0022857">
    <property type="term" value="F:transmembrane transporter activity"/>
    <property type="evidence" value="ECO:0007669"/>
    <property type="project" value="UniProtKB-UniRule"/>
</dbReference>
<feature type="transmembrane region" description="Helical" evidence="9">
    <location>
        <begin position="51"/>
        <end position="68"/>
    </location>
</feature>
<dbReference type="RefSeq" id="WP_108130619.1">
    <property type="nucleotide sequence ID" value="NZ_QBKP01000023.1"/>
</dbReference>
<comment type="caution">
    <text evidence="11">The sequence shown here is derived from an EMBL/GenBank/DDBJ whole genome shotgun (WGS) entry which is preliminary data.</text>
</comment>
<evidence type="ECO:0000256" key="1">
    <source>
        <dbReference type="ARBA" id="ARBA00004429"/>
    </source>
</evidence>
<comment type="subcellular location">
    <subcellularLocation>
        <location evidence="1 9">Cell inner membrane</location>
        <topology evidence="1 9">Multi-pass membrane protein</topology>
    </subcellularLocation>
</comment>
<sequence length="171" mass="19484">MLPLLERLATVLSWVTSAVARVLLLIIFGVLFLQVVLRYAFGFSLPWPEEVSRYLMVWVVMLAGSLLVRDDQLVRVDFFDHFWPQRLLGYRNAAFRLMLAAMLAVLVWKGFENALFGQRRQAVTLGISFFWIYLSVPVGAALMLFHMLVLALRDLIRGPVDTGPSILNSEI</sequence>
<keyword evidence="5 9" id="KW-0812">Transmembrane</keyword>
<keyword evidence="6 9" id="KW-1133">Transmembrane helix</keyword>
<evidence type="ECO:0000256" key="8">
    <source>
        <dbReference type="ARBA" id="ARBA00038436"/>
    </source>
</evidence>
<feature type="transmembrane region" description="Helical" evidence="9">
    <location>
        <begin position="12"/>
        <end position="39"/>
    </location>
</feature>
<evidence type="ECO:0000256" key="2">
    <source>
        <dbReference type="ARBA" id="ARBA00022448"/>
    </source>
</evidence>
<dbReference type="PANTHER" id="PTHR35011">
    <property type="entry name" value="2,3-DIKETO-L-GULONATE TRAP TRANSPORTER SMALL PERMEASE PROTEIN YIAM"/>
    <property type="match status" value="1"/>
</dbReference>
<dbReference type="Pfam" id="PF04290">
    <property type="entry name" value="DctQ"/>
    <property type="match status" value="1"/>
</dbReference>
<name>A0A2T6AJT0_9RHOB</name>
<evidence type="ECO:0000256" key="6">
    <source>
        <dbReference type="ARBA" id="ARBA00022989"/>
    </source>
</evidence>
<organism evidence="11 12">
    <name type="scientific">Gemmobacter caeni</name>
    <dbReference type="NCBI Taxonomy" id="589035"/>
    <lineage>
        <taxon>Bacteria</taxon>
        <taxon>Pseudomonadati</taxon>
        <taxon>Pseudomonadota</taxon>
        <taxon>Alphaproteobacteria</taxon>
        <taxon>Rhodobacterales</taxon>
        <taxon>Paracoccaceae</taxon>
        <taxon>Gemmobacter</taxon>
    </lineage>
</organism>
<evidence type="ECO:0000256" key="7">
    <source>
        <dbReference type="ARBA" id="ARBA00023136"/>
    </source>
</evidence>
<dbReference type="AlphaFoldDB" id="A0A2T6AJT0"/>
<accession>A0A2T6AJT0</accession>
<dbReference type="InterPro" id="IPR055348">
    <property type="entry name" value="DctQ"/>
</dbReference>
<feature type="transmembrane region" description="Helical" evidence="9">
    <location>
        <begin position="129"/>
        <end position="152"/>
    </location>
</feature>
<dbReference type="EMBL" id="QBKP01000023">
    <property type="protein sequence ID" value="PTX44026.1"/>
    <property type="molecule type" value="Genomic_DNA"/>
</dbReference>
<dbReference type="PANTHER" id="PTHR35011:SF2">
    <property type="entry name" value="2,3-DIKETO-L-GULONATE TRAP TRANSPORTER SMALL PERMEASE PROTEIN YIAM"/>
    <property type="match status" value="1"/>
</dbReference>